<dbReference type="PANTHER" id="PTHR47510">
    <property type="entry name" value="REVERSE TRANSCRIPTASE DOMAIN-CONTAINING PROTEIN"/>
    <property type="match status" value="1"/>
</dbReference>
<proteinExistence type="predicted"/>
<name>A0ABQ5BRP5_9ASTR</name>
<accession>A0ABQ5BRP5</accession>
<dbReference type="EMBL" id="BQNB010013474">
    <property type="protein sequence ID" value="GJT16441.1"/>
    <property type="molecule type" value="Genomic_DNA"/>
</dbReference>
<evidence type="ECO:0008006" key="3">
    <source>
        <dbReference type="Google" id="ProtNLM"/>
    </source>
</evidence>
<dbReference type="PANTHER" id="PTHR47510:SF3">
    <property type="entry name" value="ENDO_EXONUCLEASE_PHOSPHATASE DOMAIN-CONTAINING PROTEIN"/>
    <property type="match status" value="1"/>
</dbReference>
<sequence>MFGLHNLVEYQKRCVKLGPDDLRHSTLLGGIHLLELFMVKWKRKMVASAFGEDQGCSSAPRPIGLFFLIASMSTLKPLLKEDTPKLNATNYQRNKAKVLTTDLDIGAALRWFMAILVLRHGDFLGSILGTGIVRDRVGIFFCRQHISKKRLTVCSMRSMVTSLPKGYDGPGEIDEEYKKRIMQDLNQDHNIVPALPGTITALLCGPHAKTSFRQSRQAILTRLVENLGGLVKRCNPESRQNKQGLELLSCQGAKDKAYEDLYKKLDSKEVANDIFRIAKARERRRDLGDISYVNDEGGRSITNEEDIKKRLGEYFSSLFNAIGSEDRDEDCLTEDGENKAVGPDQILIEAWRCLGYEGGTWLTCLFNKIFTSAKMPEEWRLSEVIPIYKNTDGAQVYSNYRGIKLLCHTMKLWERVIEKRLRREIRVSKNQFGFMHGRLSEALWRNT</sequence>
<comment type="caution">
    <text evidence="1">The sequence shown here is derived from an EMBL/GenBank/DDBJ whole genome shotgun (WGS) entry which is preliminary data.</text>
</comment>
<evidence type="ECO:0000313" key="2">
    <source>
        <dbReference type="Proteomes" id="UP001151760"/>
    </source>
</evidence>
<organism evidence="1 2">
    <name type="scientific">Tanacetum coccineum</name>
    <dbReference type="NCBI Taxonomy" id="301880"/>
    <lineage>
        <taxon>Eukaryota</taxon>
        <taxon>Viridiplantae</taxon>
        <taxon>Streptophyta</taxon>
        <taxon>Embryophyta</taxon>
        <taxon>Tracheophyta</taxon>
        <taxon>Spermatophyta</taxon>
        <taxon>Magnoliopsida</taxon>
        <taxon>eudicotyledons</taxon>
        <taxon>Gunneridae</taxon>
        <taxon>Pentapetalae</taxon>
        <taxon>asterids</taxon>
        <taxon>campanulids</taxon>
        <taxon>Asterales</taxon>
        <taxon>Asteraceae</taxon>
        <taxon>Asteroideae</taxon>
        <taxon>Anthemideae</taxon>
        <taxon>Anthemidinae</taxon>
        <taxon>Tanacetum</taxon>
    </lineage>
</organism>
<reference evidence="1" key="2">
    <citation type="submission" date="2022-01" db="EMBL/GenBank/DDBJ databases">
        <authorList>
            <person name="Yamashiro T."/>
            <person name="Shiraishi A."/>
            <person name="Satake H."/>
            <person name="Nakayama K."/>
        </authorList>
    </citation>
    <scope>NUCLEOTIDE SEQUENCE</scope>
</reference>
<dbReference type="Proteomes" id="UP001151760">
    <property type="component" value="Unassembled WGS sequence"/>
</dbReference>
<protein>
    <recommendedName>
        <fullName evidence="3">Reverse transcriptase domain-containing protein</fullName>
    </recommendedName>
</protein>
<evidence type="ECO:0000313" key="1">
    <source>
        <dbReference type="EMBL" id="GJT16441.1"/>
    </source>
</evidence>
<gene>
    <name evidence="1" type="ORF">Tco_0875147</name>
</gene>
<keyword evidence="2" id="KW-1185">Reference proteome</keyword>
<reference evidence="1" key="1">
    <citation type="journal article" date="2022" name="Int. J. Mol. Sci.">
        <title>Draft Genome of Tanacetum Coccineum: Genomic Comparison of Closely Related Tanacetum-Family Plants.</title>
        <authorList>
            <person name="Yamashiro T."/>
            <person name="Shiraishi A."/>
            <person name="Nakayama K."/>
            <person name="Satake H."/>
        </authorList>
    </citation>
    <scope>NUCLEOTIDE SEQUENCE</scope>
</reference>